<sequence length="196" mass="22784">MMYQEALQLADELKARFDTGFSASDKESIMKVYVEVLRKDFKRTNCNDCYRDALIEVCNYLKREKKMKEKCAYSLLAGVIIQDFESGKIYTNANLTDEAAENYLKKFPKQIQMFGQKPDNWEERIGKIVPEDLNEELVSEIAEKLKEGVTKKQIREDYKGYLLGEKKLTNKLLESYLKAASEKADKVEDDDEKSEE</sequence>
<keyword evidence="2" id="KW-1185">Reference proteome</keyword>
<evidence type="ECO:0000313" key="2">
    <source>
        <dbReference type="Proteomes" id="UP000184192"/>
    </source>
</evidence>
<dbReference type="Proteomes" id="UP000184192">
    <property type="component" value="Unassembled WGS sequence"/>
</dbReference>
<gene>
    <name evidence="1" type="ORF">SAMN05444350_11292</name>
</gene>
<accession>A0A1M6FL88</accession>
<evidence type="ECO:0000313" key="1">
    <source>
        <dbReference type="EMBL" id="SHI98402.1"/>
    </source>
</evidence>
<name>A0A1M6FL88_9BACE</name>
<proteinExistence type="predicted"/>
<dbReference type="GeneID" id="92712311"/>
<reference evidence="2" key="1">
    <citation type="submission" date="2016-11" db="EMBL/GenBank/DDBJ databases">
        <authorList>
            <person name="Varghese N."/>
            <person name="Submissions S."/>
        </authorList>
    </citation>
    <scope>NUCLEOTIDE SEQUENCE [LARGE SCALE GENOMIC DNA]</scope>
    <source>
        <strain evidence="2">DSM 26884</strain>
    </source>
</reference>
<dbReference type="RefSeq" id="WP_025831302.1">
    <property type="nucleotide sequence ID" value="NZ_FQZN01000012.1"/>
</dbReference>
<dbReference type="AlphaFoldDB" id="A0A1M6FL88"/>
<dbReference type="eggNOG" id="ENOG50335YH">
    <property type="taxonomic scope" value="Bacteria"/>
</dbReference>
<organism evidence="1 2">
    <name type="scientific">Bacteroides stercorirosoris</name>
    <dbReference type="NCBI Taxonomy" id="871324"/>
    <lineage>
        <taxon>Bacteria</taxon>
        <taxon>Pseudomonadati</taxon>
        <taxon>Bacteroidota</taxon>
        <taxon>Bacteroidia</taxon>
        <taxon>Bacteroidales</taxon>
        <taxon>Bacteroidaceae</taxon>
        <taxon>Bacteroides</taxon>
    </lineage>
</organism>
<protein>
    <submittedName>
        <fullName evidence="1">Uncharacterized protein</fullName>
    </submittedName>
</protein>
<dbReference type="EMBL" id="FQZN01000012">
    <property type="protein sequence ID" value="SHI98402.1"/>
    <property type="molecule type" value="Genomic_DNA"/>
</dbReference>